<feature type="region of interest" description="Disordered" evidence="1">
    <location>
        <begin position="153"/>
        <end position="188"/>
    </location>
</feature>
<evidence type="ECO:0000259" key="2">
    <source>
        <dbReference type="Pfam" id="PF03358"/>
    </source>
</evidence>
<dbReference type="GO" id="GO:0016491">
    <property type="term" value="F:oxidoreductase activity"/>
    <property type="evidence" value="ECO:0007669"/>
    <property type="project" value="InterPro"/>
</dbReference>
<dbReference type="Gene3D" id="3.40.50.360">
    <property type="match status" value="1"/>
</dbReference>
<dbReference type="AlphaFoldDB" id="A0AA35QT64"/>
<evidence type="ECO:0000313" key="3">
    <source>
        <dbReference type="EMBL" id="CAI7990101.1"/>
    </source>
</evidence>
<gene>
    <name evidence="3" type="ORF">GBAR_LOCUS417</name>
</gene>
<reference evidence="3" key="1">
    <citation type="submission" date="2023-03" db="EMBL/GenBank/DDBJ databases">
        <authorList>
            <person name="Steffen K."/>
            <person name="Cardenas P."/>
        </authorList>
    </citation>
    <scope>NUCLEOTIDE SEQUENCE</scope>
</reference>
<sequence>MREYGMESMDDYSNSPTRVQLLRKDPLGYEEFRQGLMEHSGLGSALTFAGVQGRRPTIFALEDRMKALDVPTLIMTGDEDDPCIETSVFMKRCIPRSGLAETADAIRAVGHVDIMTEGRIYWSLRSLLVSRQEQLSVFDRLFGQFWNFEPLTRRPEPQADPTANFGQTRTVGRVPRGLGVPEDDPDSKDTVIQLLRTGASGQHVTAQRDLSALAGEDLSELSRIAARMVRALASRPGRRRRRDRRKGVPDLRSAMRLSLSTGGDLIRLPRLRRVPRTPRLMLILDVSGSMDRYARLLLQLAYAVGQHTRRVETFVFSTTVTRVTRELSVPSFSEALYRVGLAVNHWSGGTRIGESLRRINTAYEFLEDRFTTVFLLSDGWETGEPRELAHQMSRMRLRVRSLVWLNPLAGTEDFQPLARGLQAAIPMLITSFPRAMSSISSGYRHCFVPEFSTTCVSLVPYTGNITSSQREAIRFMKILGICGSLRRESWNLKLLNRGLEAFERQGAITEIFDLNRVPMYHPDTESAEGILPEAERMRQAIRDADAVVVACPEYNSSMTSALKNAFEWASRGDNVLDGKVFFVIGTGPGRSACARMHMHATYSLESESAIVVHQPRVLLPTVANFMTPDGAITDSSIAELLDQAAARCDLNDRKTVIARTDRCRFNRPGEFRLGLKPNTSQPTRIQFQP</sequence>
<organism evidence="3 4">
    <name type="scientific">Geodia barretti</name>
    <name type="common">Barrett's horny sponge</name>
    <dbReference type="NCBI Taxonomy" id="519541"/>
    <lineage>
        <taxon>Eukaryota</taxon>
        <taxon>Metazoa</taxon>
        <taxon>Porifera</taxon>
        <taxon>Demospongiae</taxon>
        <taxon>Heteroscleromorpha</taxon>
        <taxon>Tetractinellida</taxon>
        <taxon>Astrophorina</taxon>
        <taxon>Geodiidae</taxon>
        <taxon>Geodia</taxon>
    </lineage>
</organism>
<evidence type="ECO:0000313" key="4">
    <source>
        <dbReference type="Proteomes" id="UP001174909"/>
    </source>
</evidence>
<dbReference type="InterPro" id="IPR008912">
    <property type="entry name" value="Uncharacterised_CoxE"/>
</dbReference>
<dbReference type="SUPFAM" id="SSF53300">
    <property type="entry name" value="vWA-like"/>
    <property type="match status" value="1"/>
</dbReference>
<name>A0AA35QT64_GEOBA</name>
<proteinExistence type="predicted"/>
<dbReference type="EMBL" id="CASHTH010000055">
    <property type="protein sequence ID" value="CAI7990101.1"/>
    <property type="molecule type" value="Genomic_DNA"/>
</dbReference>
<dbReference type="InterPro" id="IPR005025">
    <property type="entry name" value="FMN_Rdtase-like_dom"/>
</dbReference>
<dbReference type="PANTHER" id="PTHR39338:SF6">
    <property type="entry name" value="BLL5662 PROTEIN"/>
    <property type="match status" value="1"/>
</dbReference>
<evidence type="ECO:0000256" key="1">
    <source>
        <dbReference type="SAM" id="MobiDB-lite"/>
    </source>
</evidence>
<protein>
    <submittedName>
        <fullName evidence="3">NAD(P)H-dependent FMN reductase PA1204</fullName>
    </submittedName>
</protein>
<feature type="domain" description="NADPH-dependent FMN reductase-like" evidence="2">
    <location>
        <begin position="476"/>
        <end position="620"/>
    </location>
</feature>
<accession>A0AA35QT64</accession>
<dbReference type="SUPFAM" id="SSF52218">
    <property type="entry name" value="Flavoproteins"/>
    <property type="match status" value="1"/>
</dbReference>
<keyword evidence="4" id="KW-1185">Reference proteome</keyword>
<dbReference type="CDD" id="cd00198">
    <property type="entry name" value="vWFA"/>
    <property type="match status" value="1"/>
</dbReference>
<dbReference type="Pfam" id="PF05762">
    <property type="entry name" value="VWA_CoxE"/>
    <property type="match status" value="1"/>
</dbReference>
<dbReference type="InterPro" id="IPR036465">
    <property type="entry name" value="vWFA_dom_sf"/>
</dbReference>
<dbReference type="PANTHER" id="PTHR39338">
    <property type="entry name" value="BLL5662 PROTEIN-RELATED"/>
    <property type="match status" value="1"/>
</dbReference>
<dbReference type="Pfam" id="PF03358">
    <property type="entry name" value="FMN_red"/>
    <property type="match status" value="1"/>
</dbReference>
<dbReference type="Gene3D" id="3.40.50.410">
    <property type="entry name" value="von Willebrand factor, type A domain"/>
    <property type="match status" value="1"/>
</dbReference>
<comment type="caution">
    <text evidence="3">The sequence shown here is derived from an EMBL/GenBank/DDBJ whole genome shotgun (WGS) entry which is preliminary data.</text>
</comment>
<dbReference type="InterPro" id="IPR029039">
    <property type="entry name" value="Flavoprotein-like_sf"/>
</dbReference>
<dbReference type="Proteomes" id="UP001174909">
    <property type="component" value="Unassembled WGS sequence"/>
</dbReference>